<sequence>MKFSLIALLCCLVACTMAYPYPEGVDPSKLNWNPPTPDPRQKERWMLDGGYNKDQTGHDVHVQGQAPLWTSDNGRHEIDVAAKYGQHLGGPYGNSPPSYGGAGIYRFRW</sequence>
<keyword evidence="1" id="KW-0732">Signal</keyword>
<feature type="chain" id="PRO_5005803551" evidence="1">
    <location>
        <begin position="19"/>
        <end position="109"/>
    </location>
</feature>
<evidence type="ECO:0000313" key="3">
    <source>
        <dbReference type="Proteomes" id="UP000494163"/>
    </source>
</evidence>
<proteinExistence type="predicted"/>
<evidence type="ECO:0000256" key="1">
    <source>
        <dbReference type="SAM" id="SignalP"/>
    </source>
</evidence>
<accession>A0A0M5J5B1</accession>
<protein>
    <submittedName>
        <fullName evidence="2">Maker127</fullName>
    </submittedName>
</protein>
<organism evidence="2 3">
    <name type="scientific">Drosophila busckii</name>
    <name type="common">Fruit fly</name>
    <dbReference type="NCBI Taxonomy" id="30019"/>
    <lineage>
        <taxon>Eukaryota</taxon>
        <taxon>Metazoa</taxon>
        <taxon>Ecdysozoa</taxon>
        <taxon>Arthropoda</taxon>
        <taxon>Hexapoda</taxon>
        <taxon>Insecta</taxon>
        <taxon>Pterygota</taxon>
        <taxon>Neoptera</taxon>
        <taxon>Endopterygota</taxon>
        <taxon>Diptera</taxon>
        <taxon>Brachycera</taxon>
        <taxon>Muscomorpha</taxon>
        <taxon>Ephydroidea</taxon>
        <taxon>Drosophilidae</taxon>
        <taxon>Drosophila</taxon>
    </lineage>
</organism>
<keyword evidence="3" id="KW-1185">Reference proteome</keyword>
<dbReference type="EMBL" id="CP012524">
    <property type="protein sequence ID" value="ALC42568.1"/>
    <property type="molecule type" value="Genomic_DNA"/>
</dbReference>
<dbReference type="AlphaFoldDB" id="A0A0M5J5B1"/>
<evidence type="ECO:0000313" key="2">
    <source>
        <dbReference type="EMBL" id="ALC42568.1"/>
    </source>
</evidence>
<dbReference type="OMA" id="PRQKERW"/>
<dbReference type="OrthoDB" id="7843315at2759"/>
<feature type="signal peptide" evidence="1">
    <location>
        <begin position="1"/>
        <end position="18"/>
    </location>
</feature>
<dbReference type="STRING" id="30019.A0A0M5J5B1"/>
<gene>
    <name evidence="2" type="ORF">Dbus_chr2Rg2147</name>
</gene>
<reference evidence="2 3" key="1">
    <citation type="submission" date="2015-08" db="EMBL/GenBank/DDBJ databases">
        <title>Ancestral chromatin configuration constrains chromatin evolution on differentiating sex chromosomes in Drosophila.</title>
        <authorList>
            <person name="Zhou Q."/>
            <person name="Bachtrog D."/>
        </authorList>
    </citation>
    <scope>NUCLEOTIDE SEQUENCE [LARGE SCALE GENOMIC DNA]</scope>
    <source>
        <tissue evidence="2">Whole larvae</tissue>
    </source>
</reference>
<dbReference type="Proteomes" id="UP000494163">
    <property type="component" value="Chromosome 2R"/>
</dbReference>
<name>A0A0M5J5B1_DROBS</name>